<dbReference type="InterPro" id="IPR005254">
    <property type="entry name" value="Heme_biosyn_assoc_TPR_pro"/>
</dbReference>
<dbReference type="InterPro" id="IPR010817">
    <property type="entry name" value="HemY_N"/>
</dbReference>
<dbReference type="EMBL" id="CP031769">
    <property type="protein sequence ID" value="AXR08198.1"/>
    <property type="molecule type" value="Genomic_DNA"/>
</dbReference>
<dbReference type="RefSeq" id="WP_108568700.1">
    <property type="nucleotide sequence ID" value="NZ_CP031769.1"/>
</dbReference>
<keyword evidence="7 10" id="KW-1133">Transmembrane helix</keyword>
<keyword evidence="6 10" id="KW-0812">Transmembrane</keyword>
<feature type="domain" description="HemY N-terminal" evidence="11">
    <location>
        <begin position="29"/>
        <end position="133"/>
    </location>
</feature>
<proteinExistence type="predicted"/>
<dbReference type="GO" id="GO:0042168">
    <property type="term" value="P:heme metabolic process"/>
    <property type="evidence" value="ECO:0007669"/>
    <property type="project" value="InterPro"/>
</dbReference>
<dbReference type="SUPFAM" id="SSF48452">
    <property type="entry name" value="TPR-like"/>
    <property type="match status" value="2"/>
</dbReference>
<keyword evidence="4" id="KW-1003">Cell membrane</keyword>
<dbReference type="AlphaFoldDB" id="A0A346NRP1"/>
<keyword evidence="13" id="KW-1185">Reference proteome</keyword>
<dbReference type="KEGG" id="salm:D0Y50_18670"/>
<comment type="function">
    <text evidence="1">Involved in a late step of protoheme IX synthesis.</text>
</comment>
<evidence type="ECO:0000256" key="8">
    <source>
        <dbReference type="ARBA" id="ARBA00023136"/>
    </source>
</evidence>
<dbReference type="InterPro" id="IPR011990">
    <property type="entry name" value="TPR-like_helical_dom_sf"/>
</dbReference>
<dbReference type="NCBIfam" id="TIGR00540">
    <property type="entry name" value="TPR_hemY_coli"/>
    <property type="match status" value="1"/>
</dbReference>
<evidence type="ECO:0000256" key="10">
    <source>
        <dbReference type="SAM" id="Phobius"/>
    </source>
</evidence>
<sequence>MRRLIVAIVLIIALLAALLVAPQVVGDKGYVLISMGSMLIEMTVVSLVISLLLAALVLWVAIRLISRLKGWLTGSRQWFGSLSRRKRQRNFYRAIQAYAQGDLALANKAFSHTLDGDFDGVNLLLAAQVAHDLGEQKRAGELLEHASDYPHCVRAARIQQARVLLANHQPEAALATLERLEDKDANHKQVVQLKADCMARAGQWQQIQTQLPQWRKTLKADAIPLAQRAAKGKFAEIASKQGANALKQYWQELPRNKRNDKAFQAAYVEQLLEQGMHHDAQDCLVQWQSNGPDTTLMPFFKDLRMPNPAASIKLLESWIKQDSNNRQYYSLLGHVAFNAGDLSLAERALLKAIKLKEDRQDLLMLAQISERQNDDGKALAFYKQGMTQA</sequence>
<keyword evidence="8 10" id="KW-0472">Membrane</keyword>
<keyword evidence="5" id="KW-0997">Cell inner membrane</keyword>
<dbReference type="UniPathway" id="UPA00252"/>
<evidence type="ECO:0000256" key="7">
    <source>
        <dbReference type="ARBA" id="ARBA00022989"/>
    </source>
</evidence>
<comment type="subcellular location">
    <subcellularLocation>
        <location evidence="2">Cell inner membrane</location>
        <topology evidence="2">Multi-pass membrane protein</topology>
    </subcellularLocation>
</comment>
<organism evidence="12 13">
    <name type="scientific">Salinimonas sediminis</name>
    <dbReference type="NCBI Taxonomy" id="2303538"/>
    <lineage>
        <taxon>Bacteria</taxon>
        <taxon>Pseudomonadati</taxon>
        <taxon>Pseudomonadota</taxon>
        <taxon>Gammaproteobacteria</taxon>
        <taxon>Alteromonadales</taxon>
        <taxon>Alteromonadaceae</taxon>
        <taxon>Alteromonas/Salinimonas group</taxon>
        <taxon>Salinimonas</taxon>
    </lineage>
</organism>
<comment type="pathway">
    <text evidence="3">Porphyrin-containing compound metabolism; protoheme biosynthesis.</text>
</comment>
<evidence type="ECO:0000256" key="1">
    <source>
        <dbReference type="ARBA" id="ARBA00002962"/>
    </source>
</evidence>
<evidence type="ECO:0000313" key="12">
    <source>
        <dbReference type="EMBL" id="AXR08198.1"/>
    </source>
</evidence>
<dbReference type="GO" id="GO:0006779">
    <property type="term" value="P:porphyrin-containing compound biosynthetic process"/>
    <property type="evidence" value="ECO:0007669"/>
    <property type="project" value="UniProtKB-KW"/>
</dbReference>
<evidence type="ECO:0000256" key="2">
    <source>
        <dbReference type="ARBA" id="ARBA00004429"/>
    </source>
</evidence>
<evidence type="ECO:0000259" key="11">
    <source>
        <dbReference type="Pfam" id="PF07219"/>
    </source>
</evidence>
<evidence type="ECO:0000256" key="3">
    <source>
        <dbReference type="ARBA" id="ARBA00004744"/>
    </source>
</evidence>
<evidence type="ECO:0000256" key="6">
    <source>
        <dbReference type="ARBA" id="ARBA00022692"/>
    </source>
</evidence>
<dbReference type="GO" id="GO:0005886">
    <property type="term" value="C:plasma membrane"/>
    <property type="evidence" value="ECO:0007669"/>
    <property type="project" value="UniProtKB-SubCell"/>
</dbReference>
<reference evidence="12 13" key="1">
    <citation type="submission" date="2018-08" db="EMBL/GenBank/DDBJ databases">
        <title>Salinimonas sediminis sp. nov., a piezophilic bacterium isolated from a deep-sea sediment sample from the New Britain Trench.</title>
        <authorList>
            <person name="Cao J."/>
        </authorList>
    </citation>
    <scope>NUCLEOTIDE SEQUENCE [LARGE SCALE GENOMIC DNA]</scope>
    <source>
        <strain evidence="12 13">N102</strain>
    </source>
</reference>
<name>A0A346NRP1_9ALTE</name>
<accession>A0A346NRP1</accession>
<dbReference type="Pfam" id="PF07219">
    <property type="entry name" value="HemY_N"/>
    <property type="match status" value="1"/>
</dbReference>
<evidence type="ECO:0000313" key="13">
    <source>
        <dbReference type="Proteomes" id="UP000262073"/>
    </source>
</evidence>
<dbReference type="Gene3D" id="1.25.40.10">
    <property type="entry name" value="Tetratricopeptide repeat domain"/>
    <property type="match status" value="2"/>
</dbReference>
<dbReference type="OrthoDB" id="7067577at2"/>
<evidence type="ECO:0000256" key="5">
    <source>
        <dbReference type="ARBA" id="ARBA00022519"/>
    </source>
</evidence>
<protein>
    <submittedName>
        <fullName evidence="12">Heme biosynthesis protein</fullName>
    </submittedName>
</protein>
<evidence type="ECO:0000256" key="9">
    <source>
        <dbReference type="ARBA" id="ARBA00023244"/>
    </source>
</evidence>
<evidence type="ECO:0000256" key="4">
    <source>
        <dbReference type="ARBA" id="ARBA00022475"/>
    </source>
</evidence>
<keyword evidence="9" id="KW-0627">Porphyrin biosynthesis</keyword>
<gene>
    <name evidence="12" type="ORF">D0Y50_18670</name>
</gene>
<dbReference type="Proteomes" id="UP000262073">
    <property type="component" value="Chromosome"/>
</dbReference>
<feature type="transmembrane region" description="Helical" evidence="10">
    <location>
        <begin position="42"/>
        <end position="62"/>
    </location>
</feature>